<keyword evidence="1" id="KW-0812">Transmembrane</keyword>
<dbReference type="Pfam" id="PF02517">
    <property type="entry name" value="Rce1-like"/>
    <property type="match status" value="1"/>
</dbReference>
<dbReference type="RefSeq" id="WP_163895840.1">
    <property type="nucleotide sequence ID" value="NZ_JAAFYS010000004.1"/>
</dbReference>
<keyword evidence="3" id="KW-0645">Protease</keyword>
<dbReference type="GO" id="GO:0080120">
    <property type="term" value="P:CAAX-box protein maturation"/>
    <property type="evidence" value="ECO:0007669"/>
    <property type="project" value="UniProtKB-ARBA"/>
</dbReference>
<keyword evidence="4" id="KW-1185">Reference proteome</keyword>
<feature type="transmembrane region" description="Helical" evidence="1">
    <location>
        <begin position="21"/>
        <end position="39"/>
    </location>
</feature>
<feature type="transmembrane region" description="Helical" evidence="1">
    <location>
        <begin position="272"/>
        <end position="294"/>
    </location>
</feature>
<protein>
    <submittedName>
        <fullName evidence="3">CPBP family intramembrane metalloprotease</fullName>
    </submittedName>
</protein>
<accession>A0A6B2K147</accession>
<evidence type="ECO:0000313" key="3">
    <source>
        <dbReference type="EMBL" id="NDV02669.1"/>
    </source>
</evidence>
<evidence type="ECO:0000313" key="4">
    <source>
        <dbReference type="Proteomes" id="UP000474757"/>
    </source>
</evidence>
<dbReference type="EMBL" id="JAAGAB010000004">
    <property type="protein sequence ID" value="NDV02669.1"/>
    <property type="molecule type" value="Genomic_DNA"/>
</dbReference>
<evidence type="ECO:0000259" key="2">
    <source>
        <dbReference type="Pfam" id="PF02517"/>
    </source>
</evidence>
<keyword evidence="1" id="KW-0472">Membrane</keyword>
<dbReference type="InterPro" id="IPR052710">
    <property type="entry name" value="CAAX_protease"/>
</dbReference>
<proteinExistence type="predicted"/>
<feature type="transmembrane region" description="Helical" evidence="1">
    <location>
        <begin position="104"/>
        <end position="123"/>
    </location>
</feature>
<keyword evidence="3" id="KW-0482">Metalloprotease</keyword>
<dbReference type="Proteomes" id="UP000474757">
    <property type="component" value="Unassembled WGS sequence"/>
</dbReference>
<feature type="transmembrane region" description="Helical" evidence="1">
    <location>
        <begin position="59"/>
        <end position="83"/>
    </location>
</feature>
<dbReference type="PANTHER" id="PTHR36435:SF1">
    <property type="entry name" value="CAAX AMINO TERMINAL PROTEASE FAMILY PROTEIN"/>
    <property type="match status" value="1"/>
</dbReference>
<dbReference type="GO" id="GO:0004175">
    <property type="term" value="F:endopeptidase activity"/>
    <property type="evidence" value="ECO:0007669"/>
    <property type="project" value="UniProtKB-ARBA"/>
</dbReference>
<reference evidence="3 4" key="1">
    <citation type="submission" date="2020-02" db="EMBL/GenBank/DDBJ databases">
        <title>Pseudoroseicyclus tamarix, sp. nov., isolated from offshore sediment of a Tamarix chinensis forest.</title>
        <authorList>
            <person name="Gai Y."/>
        </authorList>
    </citation>
    <scope>NUCLEOTIDE SEQUENCE [LARGE SCALE GENOMIC DNA]</scope>
    <source>
        <strain evidence="3 4">CLL3-39</strain>
    </source>
</reference>
<feature type="domain" description="CAAX prenyl protease 2/Lysostaphin resistance protein A-like" evidence="2">
    <location>
        <begin position="140"/>
        <end position="236"/>
    </location>
</feature>
<dbReference type="PANTHER" id="PTHR36435">
    <property type="entry name" value="SLR1288 PROTEIN"/>
    <property type="match status" value="1"/>
</dbReference>
<dbReference type="AlphaFoldDB" id="A0A6B2K147"/>
<keyword evidence="1" id="KW-1133">Transmembrane helix</keyword>
<name>A0A6B2K147_9RHOB</name>
<dbReference type="GO" id="GO:0008237">
    <property type="term" value="F:metallopeptidase activity"/>
    <property type="evidence" value="ECO:0007669"/>
    <property type="project" value="UniProtKB-KW"/>
</dbReference>
<feature type="transmembrane region" description="Helical" evidence="1">
    <location>
        <begin position="176"/>
        <end position="194"/>
    </location>
</feature>
<evidence type="ECO:0000256" key="1">
    <source>
        <dbReference type="SAM" id="Phobius"/>
    </source>
</evidence>
<keyword evidence="3" id="KW-0378">Hydrolase</keyword>
<dbReference type="InterPro" id="IPR003675">
    <property type="entry name" value="Rce1/LyrA-like_dom"/>
</dbReference>
<comment type="caution">
    <text evidence="3">The sequence shown here is derived from an EMBL/GenBank/DDBJ whole genome shotgun (WGS) entry which is preliminary data.</text>
</comment>
<sequence>MSLPVAYSPLKSFAAPARGSSAIAVFGGVLLVAFAYFAAQTAVLGVVLPPQPGDAAPVALSRGAVLLFLLTYLAPLAAIIFWVRRVHRRPATTLAGPGVRTWQHFLRTALWVGLVMVAILALPPWEVEILQLNPVLPWLALLPLMLPAIFIQTATEEIIFRGYIQQELASRFESRIVWMVLPSLVFGALHWGNGSSPADSFLYAGVITVFALLSTDLTARTGALGASIGLHFAVNCQSLLLFGEQGIGLERASLAVLPAQDPALNGIALTDLFSVFGILVIAFGALPIVLYWLAARVAVGR</sequence>
<gene>
    <name evidence="3" type="ORF">GZA08_17015</name>
</gene>
<dbReference type="GO" id="GO:0006508">
    <property type="term" value="P:proteolysis"/>
    <property type="evidence" value="ECO:0007669"/>
    <property type="project" value="UniProtKB-KW"/>
</dbReference>
<organism evidence="3 4">
    <name type="scientific">Pseudoroseicyclus tamaricis</name>
    <dbReference type="NCBI Taxonomy" id="2705421"/>
    <lineage>
        <taxon>Bacteria</taxon>
        <taxon>Pseudomonadati</taxon>
        <taxon>Pseudomonadota</taxon>
        <taxon>Alphaproteobacteria</taxon>
        <taxon>Rhodobacterales</taxon>
        <taxon>Paracoccaceae</taxon>
        <taxon>Pseudoroseicyclus</taxon>
    </lineage>
</organism>
<feature type="transmembrane region" description="Helical" evidence="1">
    <location>
        <begin position="135"/>
        <end position="155"/>
    </location>
</feature>